<evidence type="ECO:0000259" key="12">
    <source>
        <dbReference type="Pfam" id="PF08546"/>
    </source>
</evidence>
<comment type="similarity">
    <text evidence="2 10">Belongs to the ketopantoate reductase family.</text>
</comment>
<dbReference type="EMBL" id="QXFM01000120">
    <property type="protein sequence ID" value="RIV82244.1"/>
    <property type="molecule type" value="Genomic_DNA"/>
</dbReference>
<comment type="function">
    <text evidence="10">Catalyzes the NADPH-dependent reduction of ketopantoate into pantoic acid.</text>
</comment>
<dbReference type="GO" id="GO:0005737">
    <property type="term" value="C:cytoplasm"/>
    <property type="evidence" value="ECO:0007669"/>
    <property type="project" value="TreeGrafter"/>
</dbReference>
<feature type="domain" description="Ketopantoate reductase N-terminal" evidence="11">
    <location>
        <begin position="10"/>
        <end position="155"/>
    </location>
</feature>
<evidence type="ECO:0000256" key="8">
    <source>
        <dbReference type="ARBA" id="ARBA00032024"/>
    </source>
</evidence>
<keyword evidence="14" id="KW-1185">Reference proteome</keyword>
<keyword evidence="7 10" id="KW-0560">Oxidoreductase</keyword>
<gene>
    <name evidence="13" type="ORF">D2V17_15790</name>
</gene>
<evidence type="ECO:0000313" key="13">
    <source>
        <dbReference type="EMBL" id="RIV82244.1"/>
    </source>
</evidence>
<dbReference type="InterPro" id="IPR003710">
    <property type="entry name" value="ApbA"/>
</dbReference>
<evidence type="ECO:0000256" key="7">
    <source>
        <dbReference type="ARBA" id="ARBA00023002"/>
    </source>
</evidence>
<dbReference type="InterPro" id="IPR050838">
    <property type="entry name" value="Ketopantoate_reductase"/>
</dbReference>
<dbReference type="InterPro" id="IPR013328">
    <property type="entry name" value="6PGD_dom2"/>
</dbReference>
<dbReference type="InterPro" id="IPR036291">
    <property type="entry name" value="NAD(P)-bd_dom_sf"/>
</dbReference>
<evidence type="ECO:0000259" key="11">
    <source>
        <dbReference type="Pfam" id="PF02558"/>
    </source>
</evidence>
<evidence type="ECO:0000256" key="1">
    <source>
        <dbReference type="ARBA" id="ARBA00004994"/>
    </source>
</evidence>
<dbReference type="InterPro" id="IPR013752">
    <property type="entry name" value="KPA_reductase"/>
</dbReference>
<reference evidence="13 14" key="1">
    <citation type="submission" date="2018-08" db="EMBL/GenBank/DDBJ databases">
        <title>Erythrobacter zhengii sp.nov., a bacterium isolated from deep-sea sediment.</title>
        <authorList>
            <person name="Fang C."/>
            <person name="Wu Y.-H."/>
            <person name="Sun C."/>
            <person name="Wang H."/>
            <person name="Cheng H."/>
            <person name="Meng F.-X."/>
            <person name="Wang C.-S."/>
            <person name="Xu X.-W."/>
        </authorList>
    </citation>
    <scope>NUCLEOTIDE SEQUENCE [LARGE SCALE GENOMIC DNA]</scope>
    <source>
        <strain evidence="13 14">CCTCC AB 2015396</strain>
    </source>
</reference>
<evidence type="ECO:0000256" key="4">
    <source>
        <dbReference type="ARBA" id="ARBA00019465"/>
    </source>
</evidence>
<evidence type="ECO:0000256" key="10">
    <source>
        <dbReference type="RuleBase" id="RU362068"/>
    </source>
</evidence>
<dbReference type="Proteomes" id="UP000265366">
    <property type="component" value="Unassembled WGS sequence"/>
</dbReference>
<dbReference type="Gene3D" id="1.10.1040.10">
    <property type="entry name" value="N-(1-d-carboxylethyl)-l-norvaline Dehydrogenase, domain 2"/>
    <property type="match status" value="1"/>
</dbReference>
<evidence type="ECO:0000256" key="5">
    <source>
        <dbReference type="ARBA" id="ARBA00022655"/>
    </source>
</evidence>
<dbReference type="OrthoDB" id="9793586at2"/>
<evidence type="ECO:0000256" key="2">
    <source>
        <dbReference type="ARBA" id="ARBA00007870"/>
    </source>
</evidence>
<protein>
    <recommendedName>
        <fullName evidence="4 10">2-dehydropantoate 2-reductase</fullName>
        <ecNumber evidence="3 10">1.1.1.169</ecNumber>
    </recommendedName>
    <alternativeName>
        <fullName evidence="8 10">Ketopantoate reductase</fullName>
    </alternativeName>
</protein>
<dbReference type="SUPFAM" id="SSF48179">
    <property type="entry name" value="6-phosphogluconate dehydrogenase C-terminal domain-like"/>
    <property type="match status" value="1"/>
</dbReference>
<evidence type="ECO:0000256" key="9">
    <source>
        <dbReference type="ARBA" id="ARBA00048793"/>
    </source>
</evidence>
<dbReference type="GO" id="GO:0015940">
    <property type="term" value="P:pantothenate biosynthetic process"/>
    <property type="evidence" value="ECO:0007669"/>
    <property type="project" value="UniProtKB-UniPathway"/>
</dbReference>
<comment type="pathway">
    <text evidence="1 10">Cofactor biosynthesis; (R)-pantothenate biosynthesis; (R)-pantoate from 3-methyl-2-oxobutanoate: step 2/2.</text>
</comment>
<dbReference type="UniPathway" id="UPA00028">
    <property type="reaction ID" value="UER00004"/>
</dbReference>
<comment type="catalytic activity">
    <reaction evidence="9 10">
        <text>(R)-pantoate + NADP(+) = 2-dehydropantoate + NADPH + H(+)</text>
        <dbReference type="Rhea" id="RHEA:16233"/>
        <dbReference type="ChEBI" id="CHEBI:11561"/>
        <dbReference type="ChEBI" id="CHEBI:15378"/>
        <dbReference type="ChEBI" id="CHEBI:15980"/>
        <dbReference type="ChEBI" id="CHEBI:57783"/>
        <dbReference type="ChEBI" id="CHEBI:58349"/>
        <dbReference type="EC" id="1.1.1.169"/>
    </reaction>
</comment>
<accession>A0A3A1P5A0</accession>
<feature type="domain" description="Ketopantoate reductase C-terminal" evidence="12">
    <location>
        <begin position="184"/>
        <end position="307"/>
    </location>
</feature>
<dbReference type="GO" id="GO:0008677">
    <property type="term" value="F:2-dehydropantoate 2-reductase activity"/>
    <property type="evidence" value="ECO:0007669"/>
    <property type="project" value="UniProtKB-EC"/>
</dbReference>
<dbReference type="RefSeq" id="WP_119593822.1">
    <property type="nucleotide sequence ID" value="NZ_QXFM01000120.1"/>
</dbReference>
<proteinExistence type="inferred from homology"/>
<dbReference type="EC" id="1.1.1.169" evidence="3 10"/>
<comment type="caution">
    <text evidence="13">The sequence shown here is derived from an EMBL/GenBank/DDBJ whole genome shotgun (WGS) entry which is preliminary data.</text>
</comment>
<evidence type="ECO:0000313" key="14">
    <source>
        <dbReference type="Proteomes" id="UP000265366"/>
    </source>
</evidence>
<dbReference type="FunFam" id="1.10.1040.10:FF:000017">
    <property type="entry name" value="2-dehydropantoate 2-reductase"/>
    <property type="match status" value="1"/>
</dbReference>
<dbReference type="AlphaFoldDB" id="A0A3A1P5A0"/>
<dbReference type="InterPro" id="IPR008927">
    <property type="entry name" value="6-PGluconate_DH-like_C_sf"/>
</dbReference>
<dbReference type="Gene3D" id="3.40.50.720">
    <property type="entry name" value="NAD(P)-binding Rossmann-like Domain"/>
    <property type="match status" value="1"/>
</dbReference>
<dbReference type="Pfam" id="PF02558">
    <property type="entry name" value="ApbA"/>
    <property type="match status" value="1"/>
</dbReference>
<organism evidence="13 14">
    <name type="scientific">Aurantiacibacter xanthus</name>
    <dbReference type="NCBI Taxonomy" id="1784712"/>
    <lineage>
        <taxon>Bacteria</taxon>
        <taxon>Pseudomonadati</taxon>
        <taxon>Pseudomonadota</taxon>
        <taxon>Alphaproteobacteria</taxon>
        <taxon>Sphingomonadales</taxon>
        <taxon>Erythrobacteraceae</taxon>
        <taxon>Aurantiacibacter</taxon>
    </lineage>
</organism>
<dbReference type="Pfam" id="PF08546">
    <property type="entry name" value="ApbA_C"/>
    <property type="match status" value="1"/>
</dbReference>
<dbReference type="NCBIfam" id="TIGR00745">
    <property type="entry name" value="apbA_panE"/>
    <property type="match status" value="1"/>
</dbReference>
<keyword evidence="6 10" id="KW-0521">NADP</keyword>
<dbReference type="PANTHER" id="PTHR43765">
    <property type="entry name" value="2-DEHYDROPANTOATE 2-REDUCTASE-RELATED"/>
    <property type="match status" value="1"/>
</dbReference>
<dbReference type="InterPro" id="IPR013332">
    <property type="entry name" value="KPR_N"/>
</dbReference>
<name>A0A3A1P5A0_9SPHN</name>
<evidence type="ECO:0000256" key="3">
    <source>
        <dbReference type="ARBA" id="ARBA00013014"/>
    </source>
</evidence>
<dbReference type="SUPFAM" id="SSF51735">
    <property type="entry name" value="NAD(P)-binding Rossmann-fold domains"/>
    <property type="match status" value="1"/>
</dbReference>
<evidence type="ECO:0000256" key="6">
    <source>
        <dbReference type="ARBA" id="ARBA00022857"/>
    </source>
</evidence>
<dbReference type="GO" id="GO:0050661">
    <property type="term" value="F:NADP binding"/>
    <property type="evidence" value="ECO:0007669"/>
    <property type="project" value="TreeGrafter"/>
</dbReference>
<sequence>MPEHDVAQRIVIVGAGAMGCLFAARLALAGNDVTLVDIDQARIATINERGLVLKDEAGTRPVALRAATADAVSGPVDLVIVFTKGNHTAAAISSVAHLAVGAPLALSLQNGLGNAEIIAETFGTERTLFGTAHIPADLSPPNVVSTHAPNSLALGGSGEVATAHARDVAALLANAGFEASASGDIRRTVWEKLAFNAALNAPAMIAQKTNGGLDNAPGLRIARGVISEAVAVAQSQGIALDAVKIDAAVCSALKDHAGHKASMFQDREAGRKSEIAMINGAIVREGERAGIATPVCSTLADLVHLIEDQPAPARKDGV</sequence>
<dbReference type="PANTHER" id="PTHR43765:SF2">
    <property type="entry name" value="2-DEHYDROPANTOATE 2-REDUCTASE"/>
    <property type="match status" value="1"/>
</dbReference>
<keyword evidence="5 10" id="KW-0566">Pantothenate biosynthesis</keyword>